<accession>A0AA42BMZ1</accession>
<dbReference type="Proteomes" id="UP001165413">
    <property type="component" value="Unassembled WGS sequence"/>
</dbReference>
<gene>
    <name evidence="1" type="ORF">NLF92_09250</name>
</gene>
<dbReference type="InterPro" id="IPR002514">
    <property type="entry name" value="Transposase_8"/>
</dbReference>
<name>A0AA42BMZ1_9ALTE</name>
<dbReference type="InterPro" id="IPR036388">
    <property type="entry name" value="WH-like_DNA-bd_sf"/>
</dbReference>
<dbReference type="Gene3D" id="1.10.10.10">
    <property type="entry name" value="Winged helix-like DNA-binding domain superfamily/Winged helix DNA-binding domain"/>
    <property type="match status" value="1"/>
</dbReference>
<comment type="caution">
    <text evidence="1">The sequence shown here is derived from an EMBL/GenBank/DDBJ whole genome shotgun (WGS) entry which is preliminary data.</text>
</comment>
<dbReference type="Pfam" id="PF01527">
    <property type="entry name" value="HTH_Tnp_1"/>
    <property type="match status" value="1"/>
</dbReference>
<dbReference type="GO" id="GO:0006313">
    <property type="term" value="P:DNA transposition"/>
    <property type="evidence" value="ECO:0007669"/>
    <property type="project" value="InterPro"/>
</dbReference>
<protein>
    <submittedName>
        <fullName evidence="1">Transposase</fullName>
    </submittedName>
</protein>
<evidence type="ECO:0000313" key="2">
    <source>
        <dbReference type="Proteomes" id="UP001165413"/>
    </source>
</evidence>
<sequence>MSDIIHHTSRRIFSPQYKLEIVNEALAKQLSTAQVAQKHHINNNQVFRWCREYKLGAVIPPKKESSFN</sequence>
<dbReference type="AlphaFoldDB" id="A0AA42BMZ1"/>
<keyword evidence="2" id="KW-1185">Reference proteome</keyword>
<dbReference type="SUPFAM" id="SSF48295">
    <property type="entry name" value="TrpR-like"/>
    <property type="match status" value="1"/>
</dbReference>
<dbReference type="GO" id="GO:0004803">
    <property type="term" value="F:transposase activity"/>
    <property type="evidence" value="ECO:0007669"/>
    <property type="project" value="InterPro"/>
</dbReference>
<evidence type="ECO:0000313" key="1">
    <source>
        <dbReference type="EMBL" id="MCP3429127.1"/>
    </source>
</evidence>
<proteinExistence type="predicted"/>
<reference evidence="1" key="1">
    <citation type="submission" date="2022-07" db="EMBL/GenBank/DDBJ databases">
        <title>Characterization of the Novel Bacterium Alteromonas immobilis LMIT006 and Alteromonas gregis LMIT007.</title>
        <authorList>
            <person name="Lin X."/>
        </authorList>
    </citation>
    <scope>NUCLEOTIDE SEQUENCE</scope>
    <source>
        <strain evidence="1">LMIT007</strain>
    </source>
</reference>
<dbReference type="GO" id="GO:0043565">
    <property type="term" value="F:sequence-specific DNA binding"/>
    <property type="evidence" value="ECO:0007669"/>
    <property type="project" value="InterPro"/>
</dbReference>
<dbReference type="EMBL" id="JANATA010000015">
    <property type="protein sequence ID" value="MCP3429127.1"/>
    <property type="molecule type" value="Genomic_DNA"/>
</dbReference>
<dbReference type="InterPro" id="IPR010921">
    <property type="entry name" value="Trp_repressor/repl_initiator"/>
</dbReference>
<organism evidence="1 2">
    <name type="scientific">Opacimonas viscosa</name>
    <dbReference type="NCBI Taxonomy" id="2961944"/>
    <lineage>
        <taxon>Bacteria</taxon>
        <taxon>Pseudomonadati</taxon>
        <taxon>Pseudomonadota</taxon>
        <taxon>Gammaproteobacteria</taxon>
        <taxon>Alteromonadales</taxon>
        <taxon>Alteromonadaceae</taxon>
        <taxon>Opacimonas</taxon>
    </lineage>
</organism>
<dbReference type="RefSeq" id="WP_254101107.1">
    <property type="nucleotide sequence ID" value="NZ_JANATA010000015.1"/>
</dbReference>